<dbReference type="PANTHER" id="PTHR23150:SF19">
    <property type="entry name" value="FORMYLGLYCINE-GENERATING ENZYME"/>
    <property type="match status" value="1"/>
</dbReference>
<dbReference type="SUPFAM" id="SSF52540">
    <property type="entry name" value="P-loop containing nucleoside triphosphate hydrolases"/>
    <property type="match status" value="2"/>
</dbReference>
<dbReference type="EMBL" id="BJCE01000044">
    <property type="protein sequence ID" value="GCL36638.1"/>
    <property type="molecule type" value="Genomic_DNA"/>
</dbReference>
<evidence type="ECO:0000313" key="3">
    <source>
        <dbReference type="EMBL" id="GCL36638.1"/>
    </source>
</evidence>
<dbReference type="SUPFAM" id="SSF56436">
    <property type="entry name" value="C-type lectin-like"/>
    <property type="match status" value="1"/>
</dbReference>
<dbReference type="InterPro" id="IPR005532">
    <property type="entry name" value="SUMF_dom"/>
</dbReference>
<dbReference type="PANTHER" id="PTHR23150">
    <property type="entry name" value="SULFATASE MODIFYING FACTOR 1, 2"/>
    <property type="match status" value="1"/>
</dbReference>
<accession>A0A479ZZE0</accession>
<dbReference type="Pfam" id="PF03781">
    <property type="entry name" value="FGE-sulfatase"/>
    <property type="match status" value="1"/>
</dbReference>
<dbReference type="InterPro" id="IPR016187">
    <property type="entry name" value="CTDL_fold"/>
</dbReference>
<dbReference type="InterPro" id="IPR042095">
    <property type="entry name" value="SUMF_sf"/>
</dbReference>
<sequence>MTEHQTENNKDWYLFYGDGQDHKINMQEKMKSPPPWRKFLEIQEEDLPEIENRWEKIQTLANSPENRRCQEKGKRFRVSSQLTAAKDDDSNEDEPNINKITVLDAVNAAILLRRPLLVTGNPGSGKTSLAYAIAYELKLGTVLSWPITSRTTLADGLYAYDAIARLQDYQLFKDNLKDNPKDNQTQNKSFDIGNYITLGPLGTAISEYIAKKLGKNLKEFYALLKNPQELEQLKEEKNLQNLNFQYFATITTKVLKKLGGDYAKLAQEIEQAQYSQTIVFPPLQECKFKVKTIILIDDSITDNSIKIQPFDFEVVTITTNLKKYVFDPIIQTEIQQHRSRKQAQHFIENLENRLQLEMVSIPKGTFMMGVPRIEGYSTTYERPRHPVTVQPFFMGKYPVTQAQWKFVAQLPEINRELDPDPSGFKGANRPVEQVSWYDAVEFCSRLSRHTGRDYRLPSEAEWEYACRAGTTTPFHFGETITTNLVNYNGNYAYESSLKGIYRQKTTEVGRFGVANNFGLYDMHGNVWEWCLDDWHDNYKKAPTNGIAWFNSNKSLFDKRGCATLRGGSWFNDPKVCRSASRNSYSRDDRGNLIGFRVVCGFGMILQ</sequence>
<gene>
    <name evidence="3" type="ORF">SR1949_17440</name>
</gene>
<dbReference type="Gene3D" id="3.90.1580.10">
    <property type="entry name" value="paralog of FGE (formylglycine-generating enzyme)"/>
    <property type="match status" value="1"/>
</dbReference>
<proteinExistence type="predicted"/>
<comment type="caution">
    <text evidence="3">The sequence shown here is derived from an EMBL/GenBank/DDBJ whole genome shotgun (WGS) entry which is preliminary data.</text>
</comment>
<dbReference type="RefSeq" id="WP_236104034.1">
    <property type="nucleotide sequence ID" value="NZ_BJCE01000044.1"/>
</dbReference>
<feature type="region of interest" description="Disordered" evidence="1">
    <location>
        <begin position="64"/>
        <end position="95"/>
    </location>
</feature>
<evidence type="ECO:0000256" key="1">
    <source>
        <dbReference type="SAM" id="MobiDB-lite"/>
    </source>
</evidence>
<evidence type="ECO:0000259" key="2">
    <source>
        <dbReference type="Pfam" id="PF03781"/>
    </source>
</evidence>
<reference evidence="4" key="1">
    <citation type="submission" date="2019-02" db="EMBL/GenBank/DDBJ databases">
        <title>Draft genome sequence of Sphaerospermopsis reniformis NIES-1949.</title>
        <authorList>
            <person name="Yamaguchi H."/>
            <person name="Suzuki S."/>
            <person name="Kawachi M."/>
        </authorList>
    </citation>
    <scope>NUCLEOTIDE SEQUENCE [LARGE SCALE GENOMIC DNA]</scope>
    <source>
        <strain evidence="4">NIES-1949</strain>
    </source>
</reference>
<dbReference type="GO" id="GO:0120147">
    <property type="term" value="F:formylglycine-generating oxidase activity"/>
    <property type="evidence" value="ECO:0007669"/>
    <property type="project" value="TreeGrafter"/>
</dbReference>
<dbReference type="InterPro" id="IPR027417">
    <property type="entry name" value="P-loop_NTPase"/>
</dbReference>
<dbReference type="InterPro" id="IPR051043">
    <property type="entry name" value="Sulfatase_Mod_Factor_Kinase"/>
</dbReference>
<organism evidence="3 4">
    <name type="scientific">Sphaerospermopsis reniformis</name>
    <dbReference type="NCBI Taxonomy" id="531300"/>
    <lineage>
        <taxon>Bacteria</taxon>
        <taxon>Bacillati</taxon>
        <taxon>Cyanobacteriota</taxon>
        <taxon>Cyanophyceae</taxon>
        <taxon>Nostocales</taxon>
        <taxon>Aphanizomenonaceae</taxon>
        <taxon>Sphaerospermopsis</taxon>
    </lineage>
</organism>
<dbReference type="Gene3D" id="3.40.50.300">
    <property type="entry name" value="P-loop containing nucleotide triphosphate hydrolases"/>
    <property type="match status" value="1"/>
</dbReference>
<evidence type="ECO:0000313" key="4">
    <source>
        <dbReference type="Proteomes" id="UP000300142"/>
    </source>
</evidence>
<keyword evidence="4" id="KW-1185">Reference proteome</keyword>
<name>A0A479ZZE0_9CYAN</name>
<dbReference type="Proteomes" id="UP000300142">
    <property type="component" value="Unassembled WGS sequence"/>
</dbReference>
<feature type="domain" description="Sulfatase-modifying factor enzyme-like" evidence="2">
    <location>
        <begin position="357"/>
        <end position="598"/>
    </location>
</feature>
<protein>
    <recommendedName>
        <fullName evidence="2">Sulfatase-modifying factor enzyme-like domain-containing protein</fullName>
    </recommendedName>
</protein>
<dbReference type="AlphaFoldDB" id="A0A479ZZE0"/>